<evidence type="ECO:0000256" key="7">
    <source>
        <dbReference type="ARBA" id="ARBA00023139"/>
    </source>
</evidence>
<dbReference type="PANTHER" id="PTHR30203">
    <property type="entry name" value="OUTER MEMBRANE CATION EFFLUX PROTEIN"/>
    <property type="match status" value="1"/>
</dbReference>
<dbReference type="InterPro" id="IPR010131">
    <property type="entry name" value="MdtP/NodT-like"/>
</dbReference>
<evidence type="ECO:0000256" key="6">
    <source>
        <dbReference type="ARBA" id="ARBA00023136"/>
    </source>
</evidence>
<dbReference type="GO" id="GO:0005886">
    <property type="term" value="C:plasma membrane"/>
    <property type="evidence" value="ECO:0007669"/>
    <property type="project" value="UniProtKB-SubCell"/>
</dbReference>
<reference evidence="11 12" key="1">
    <citation type="submission" date="2016-11" db="EMBL/GenBank/DDBJ databases">
        <authorList>
            <person name="Jaros S."/>
            <person name="Januszkiewicz K."/>
            <person name="Wedrychowicz H."/>
        </authorList>
    </citation>
    <scope>NUCLEOTIDE SEQUENCE [LARGE SCALE GENOMIC DNA]</scope>
    <source>
        <strain evidence="11 12">GAS86</strain>
    </source>
</reference>
<feature type="chain" id="PRO_5011811453" evidence="9">
    <location>
        <begin position="19"/>
        <end position="529"/>
    </location>
</feature>
<comment type="similarity">
    <text evidence="2 9">Belongs to the outer membrane factor (OMF) (TC 1.B.17) family.</text>
</comment>
<gene>
    <name evidence="11" type="ORF">SAMN05444168_3027</name>
</gene>
<evidence type="ECO:0000256" key="9">
    <source>
        <dbReference type="RuleBase" id="RU362097"/>
    </source>
</evidence>
<dbReference type="GO" id="GO:0015562">
    <property type="term" value="F:efflux transmembrane transporter activity"/>
    <property type="evidence" value="ECO:0007669"/>
    <property type="project" value="InterPro"/>
</dbReference>
<keyword evidence="8 9" id="KW-0449">Lipoprotein</keyword>
<dbReference type="OrthoDB" id="9770517at2"/>
<dbReference type="EMBL" id="FSRM01000001">
    <property type="protein sequence ID" value="SIO15315.1"/>
    <property type="molecule type" value="Genomic_DNA"/>
</dbReference>
<dbReference type="InterPro" id="IPR003423">
    <property type="entry name" value="OMP_efflux"/>
</dbReference>
<proteinExistence type="inferred from homology"/>
<dbReference type="Gene3D" id="2.20.200.10">
    <property type="entry name" value="Outer membrane efflux proteins (OEP)"/>
    <property type="match status" value="1"/>
</dbReference>
<dbReference type="AlphaFoldDB" id="A0A1N6H6J6"/>
<evidence type="ECO:0000313" key="12">
    <source>
        <dbReference type="Proteomes" id="UP000184693"/>
    </source>
</evidence>
<dbReference type="Gene3D" id="1.20.1600.10">
    <property type="entry name" value="Outer membrane efflux proteins (OEP)"/>
    <property type="match status" value="1"/>
</dbReference>
<keyword evidence="4 9" id="KW-0812">Transmembrane</keyword>
<dbReference type="SUPFAM" id="SSF56954">
    <property type="entry name" value="Outer membrane efflux proteins (OEP)"/>
    <property type="match status" value="1"/>
</dbReference>
<protein>
    <submittedName>
        <fullName evidence="11">Efflux transporter, outer membrane factor (OMF) lipoprotein, NodT family</fullName>
    </submittedName>
</protein>
<keyword evidence="3 9" id="KW-1134">Transmembrane beta strand</keyword>
<dbReference type="PROSITE" id="PS51257">
    <property type="entry name" value="PROKAR_LIPOPROTEIN"/>
    <property type="match status" value="1"/>
</dbReference>
<keyword evidence="5 9" id="KW-0732">Signal</keyword>
<accession>A0A1N6H6J6</accession>
<feature type="signal peptide" evidence="9">
    <location>
        <begin position="1"/>
        <end position="18"/>
    </location>
</feature>
<dbReference type="Proteomes" id="UP000184693">
    <property type="component" value="Unassembled WGS sequence"/>
</dbReference>
<dbReference type="PANTHER" id="PTHR30203:SF20">
    <property type="entry name" value="MULTIDRUG RESISTANCE OUTER MEMBRANE PROTEIN MDTP-RELATED"/>
    <property type="match status" value="1"/>
</dbReference>
<dbReference type="NCBIfam" id="TIGR01845">
    <property type="entry name" value="outer_NodT"/>
    <property type="match status" value="1"/>
</dbReference>
<evidence type="ECO:0000313" key="11">
    <source>
        <dbReference type="EMBL" id="SIO15315.1"/>
    </source>
</evidence>
<evidence type="ECO:0000256" key="1">
    <source>
        <dbReference type="ARBA" id="ARBA00004370"/>
    </source>
</evidence>
<evidence type="ECO:0000256" key="2">
    <source>
        <dbReference type="ARBA" id="ARBA00007613"/>
    </source>
</evidence>
<evidence type="ECO:0000256" key="10">
    <source>
        <dbReference type="SAM" id="MobiDB-lite"/>
    </source>
</evidence>
<evidence type="ECO:0000256" key="4">
    <source>
        <dbReference type="ARBA" id="ARBA00022692"/>
    </source>
</evidence>
<organism evidence="11 12">
    <name type="scientific">Paraburkholderia phenazinium</name>
    <dbReference type="NCBI Taxonomy" id="60549"/>
    <lineage>
        <taxon>Bacteria</taxon>
        <taxon>Pseudomonadati</taxon>
        <taxon>Pseudomonadota</taxon>
        <taxon>Betaproteobacteria</taxon>
        <taxon>Burkholderiales</taxon>
        <taxon>Burkholderiaceae</taxon>
        <taxon>Paraburkholderia</taxon>
    </lineage>
</organism>
<dbReference type="Pfam" id="PF02321">
    <property type="entry name" value="OEP"/>
    <property type="match status" value="2"/>
</dbReference>
<evidence type="ECO:0000256" key="3">
    <source>
        <dbReference type="ARBA" id="ARBA00022452"/>
    </source>
</evidence>
<keyword evidence="7 9" id="KW-0564">Palmitate</keyword>
<comment type="subcellular location">
    <subcellularLocation>
        <location evidence="9">Cell membrane</location>
        <topology evidence="9">Lipid-anchor</topology>
    </subcellularLocation>
    <subcellularLocation>
        <location evidence="1">Membrane</location>
    </subcellularLocation>
</comment>
<dbReference type="RefSeq" id="WP_074264980.1">
    <property type="nucleotide sequence ID" value="NZ_FSRM01000001.1"/>
</dbReference>
<keyword evidence="6 9" id="KW-0472">Membrane</keyword>
<evidence type="ECO:0000256" key="5">
    <source>
        <dbReference type="ARBA" id="ARBA00022729"/>
    </source>
</evidence>
<feature type="region of interest" description="Disordered" evidence="10">
    <location>
        <begin position="488"/>
        <end position="529"/>
    </location>
</feature>
<sequence>MKSLSLSAPAVSCRAAVAAAVTALALAGCANYSGIKSDKQIAPATQYESSQSLPAQGGQWPSLDWANQFGDPQLPQLIAEALEGSPSIAQAQARLAKASSYIESTRSALYPKVNGSYSWNREIFSQNSIYPPPYGGTWYSENNVLASASWDLDLWGKNRQRLGQAVSQEKAAEADVQQARVTLAASVASTYNQLAQLYALRDIAAREIANRQDIGRITHGRVVAGLDTNVEQQTANGNIATSQTNLSDLDGQIANVRYQLGALLGKGPDRGLQIAKPVLTVGDPVILPDNVPADLVSRRPDIVAARWQVEAEMHDVKEAKAEFFPDINLSAAAGFDAFGWGKFLTSSSRNMQFGPAIHLPIFDAGALRSQLKGRYADFDLDVANYNQTLISALSDVATQITTIRSIDQQSGDAQRALDASTKAYQLAVIRYKAGLSEQLQVLTADQNRLAAEQTVTNLKMRRRDMQIGLIKALGGGFDATQTGLVVPADAPDGASASPAAQAAPAAQTTPATPTAQATSTAQTAAPAAN</sequence>
<name>A0A1N6H6J6_9BURK</name>
<evidence type="ECO:0000256" key="8">
    <source>
        <dbReference type="ARBA" id="ARBA00023288"/>
    </source>
</evidence>